<dbReference type="EMBL" id="BGZK01000018">
    <property type="protein sequence ID" value="GBP05447.1"/>
    <property type="molecule type" value="Genomic_DNA"/>
</dbReference>
<dbReference type="Proteomes" id="UP000299102">
    <property type="component" value="Unassembled WGS sequence"/>
</dbReference>
<comment type="caution">
    <text evidence="1">The sequence shown here is derived from an EMBL/GenBank/DDBJ whole genome shotgun (WGS) entry which is preliminary data.</text>
</comment>
<dbReference type="AlphaFoldDB" id="A0A4C1SVX3"/>
<gene>
    <name evidence="1" type="ORF">EVAR_2975_1</name>
</gene>
<evidence type="ECO:0000313" key="2">
    <source>
        <dbReference type="Proteomes" id="UP000299102"/>
    </source>
</evidence>
<reference evidence="1 2" key="1">
    <citation type="journal article" date="2019" name="Commun. Biol.">
        <title>The bagworm genome reveals a unique fibroin gene that provides high tensile strength.</title>
        <authorList>
            <person name="Kono N."/>
            <person name="Nakamura H."/>
            <person name="Ohtoshi R."/>
            <person name="Tomita M."/>
            <person name="Numata K."/>
            <person name="Arakawa K."/>
        </authorList>
    </citation>
    <scope>NUCLEOTIDE SEQUENCE [LARGE SCALE GENOMIC DNA]</scope>
</reference>
<sequence length="115" mass="12727">MLYVSTILSTVSVKIKAEERKSINPGTERQIRDVSAGVARPAASVVLMYYPESICTEGTEYRKNNGTNEKTDLFPLAVSAIHRFAGSKTKLVTQGRKTLSRMEHEVRLRGRGTAV</sequence>
<keyword evidence="2" id="KW-1185">Reference proteome</keyword>
<name>A0A4C1SVX3_EUMVA</name>
<protein>
    <submittedName>
        <fullName evidence="1">Uncharacterized protein</fullName>
    </submittedName>
</protein>
<proteinExistence type="predicted"/>
<accession>A0A4C1SVX3</accession>
<evidence type="ECO:0000313" key="1">
    <source>
        <dbReference type="EMBL" id="GBP05447.1"/>
    </source>
</evidence>
<organism evidence="1 2">
    <name type="scientific">Eumeta variegata</name>
    <name type="common">Bagworm moth</name>
    <name type="synonym">Eumeta japonica</name>
    <dbReference type="NCBI Taxonomy" id="151549"/>
    <lineage>
        <taxon>Eukaryota</taxon>
        <taxon>Metazoa</taxon>
        <taxon>Ecdysozoa</taxon>
        <taxon>Arthropoda</taxon>
        <taxon>Hexapoda</taxon>
        <taxon>Insecta</taxon>
        <taxon>Pterygota</taxon>
        <taxon>Neoptera</taxon>
        <taxon>Endopterygota</taxon>
        <taxon>Lepidoptera</taxon>
        <taxon>Glossata</taxon>
        <taxon>Ditrysia</taxon>
        <taxon>Tineoidea</taxon>
        <taxon>Psychidae</taxon>
        <taxon>Oiketicinae</taxon>
        <taxon>Eumeta</taxon>
    </lineage>
</organism>